<sequence>MKNKDYSYIIAGDVSLRDGIGMEVYKNENLVLEIFRDDMDKKRTLRIF</sequence>
<dbReference type="AlphaFoldDB" id="A0A077EEA9"/>
<organism evidence="1 2">
    <name type="scientific">Elizabethkingia anophelis NUHP1</name>
    <dbReference type="NCBI Taxonomy" id="1338011"/>
    <lineage>
        <taxon>Bacteria</taxon>
        <taxon>Pseudomonadati</taxon>
        <taxon>Bacteroidota</taxon>
        <taxon>Flavobacteriia</taxon>
        <taxon>Flavobacteriales</taxon>
        <taxon>Weeksellaceae</taxon>
        <taxon>Elizabethkingia</taxon>
    </lineage>
</organism>
<evidence type="ECO:0000313" key="2">
    <source>
        <dbReference type="Proteomes" id="UP000028933"/>
    </source>
</evidence>
<dbReference type="Proteomes" id="UP000028933">
    <property type="component" value="Chromosome"/>
</dbReference>
<dbReference type="STRING" id="1338011.BD94_0050"/>
<accession>A0A077EEA9</accession>
<proteinExistence type="predicted"/>
<dbReference type="KEGG" id="eao:BD94_0050"/>
<dbReference type="EMBL" id="CP007547">
    <property type="protein sequence ID" value="AIL43825.1"/>
    <property type="molecule type" value="Genomic_DNA"/>
</dbReference>
<dbReference type="HOGENOM" id="CLU_3152298_0_0_10"/>
<reference evidence="1" key="1">
    <citation type="journal article" date="2013" name="Lancet">
        <title>First case of E anophelis outbreak in an intensive-care unit.</title>
        <authorList>
            <person name="Teo J."/>
            <person name="Tan S.Y."/>
            <person name="Tay M."/>
            <person name="Ding Y."/>
            <person name="Kjelleberg S."/>
            <person name="Givskov M."/>
            <person name="Lin R.T."/>
            <person name="Yang L."/>
        </authorList>
    </citation>
    <scope>NUCLEOTIDE SEQUENCE [LARGE SCALE GENOMIC DNA]</scope>
    <source>
        <strain evidence="1">NUHP1</strain>
    </source>
</reference>
<protein>
    <submittedName>
        <fullName evidence="1">Uncharacterized protein</fullName>
    </submittedName>
</protein>
<dbReference type="RefSeq" id="WP_021347592.1">
    <property type="nucleotide sequence ID" value="NZ_CP007547.1"/>
</dbReference>
<dbReference type="GeneID" id="56685140"/>
<dbReference type="eggNOG" id="ENOG5033DPU">
    <property type="taxonomic scope" value="Bacteria"/>
</dbReference>
<name>A0A077EEA9_9FLAO</name>
<reference evidence="1" key="2">
    <citation type="journal article" date="2015" name="Genome Biol. Evol.">
        <title>Complete Genome Sequence and Transcriptomic Analysis of the Novel Pathogen Elizabethkingia anophelis in Response to Oxidative Stress.</title>
        <authorList>
            <person name="Li Y."/>
            <person name="Liu Y."/>
            <person name="Chew S.C."/>
            <person name="Tay M."/>
            <person name="Salido M.M."/>
            <person name="Teo J."/>
            <person name="Lauro F.M."/>
            <person name="Givskov M."/>
            <person name="Yang L."/>
        </authorList>
    </citation>
    <scope>NUCLEOTIDE SEQUENCE</scope>
    <source>
        <strain evidence="1">NUHP1</strain>
    </source>
</reference>
<evidence type="ECO:0000313" key="1">
    <source>
        <dbReference type="EMBL" id="AIL43825.1"/>
    </source>
</evidence>
<gene>
    <name evidence="1" type="ORF">BD94_0050</name>
</gene>